<protein>
    <recommendedName>
        <fullName evidence="3">SWIM-type domain-containing protein</fullName>
    </recommendedName>
</protein>
<organism evidence="1 2">
    <name type="scientific">Mycena rosella</name>
    <name type="common">Pink bonnet</name>
    <name type="synonym">Agaricus rosellus</name>
    <dbReference type="NCBI Taxonomy" id="1033263"/>
    <lineage>
        <taxon>Eukaryota</taxon>
        <taxon>Fungi</taxon>
        <taxon>Dikarya</taxon>
        <taxon>Basidiomycota</taxon>
        <taxon>Agaricomycotina</taxon>
        <taxon>Agaricomycetes</taxon>
        <taxon>Agaricomycetidae</taxon>
        <taxon>Agaricales</taxon>
        <taxon>Marasmiineae</taxon>
        <taxon>Mycenaceae</taxon>
        <taxon>Mycena</taxon>
    </lineage>
</organism>
<keyword evidence="2" id="KW-1185">Reference proteome</keyword>
<evidence type="ECO:0000313" key="1">
    <source>
        <dbReference type="EMBL" id="KAJ7652321.1"/>
    </source>
</evidence>
<name>A0AAD7CLW0_MYCRO</name>
<accession>A0AAD7CLW0</accession>
<comment type="caution">
    <text evidence="1">The sequence shown here is derived from an EMBL/GenBank/DDBJ whole genome shotgun (WGS) entry which is preliminary data.</text>
</comment>
<dbReference type="EMBL" id="JARKIE010000348">
    <property type="protein sequence ID" value="KAJ7652321.1"/>
    <property type="molecule type" value="Genomic_DNA"/>
</dbReference>
<dbReference type="Proteomes" id="UP001221757">
    <property type="component" value="Unassembled WGS sequence"/>
</dbReference>
<reference evidence="1" key="1">
    <citation type="submission" date="2023-03" db="EMBL/GenBank/DDBJ databases">
        <title>Massive genome expansion in bonnet fungi (Mycena s.s.) driven by repeated elements and novel gene families across ecological guilds.</title>
        <authorList>
            <consortium name="Lawrence Berkeley National Laboratory"/>
            <person name="Harder C.B."/>
            <person name="Miyauchi S."/>
            <person name="Viragh M."/>
            <person name="Kuo A."/>
            <person name="Thoen E."/>
            <person name="Andreopoulos B."/>
            <person name="Lu D."/>
            <person name="Skrede I."/>
            <person name="Drula E."/>
            <person name="Henrissat B."/>
            <person name="Morin E."/>
            <person name="Kohler A."/>
            <person name="Barry K."/>
            <person name="LaButti K."/>
            <person name="Morin E."/>
            <person name="Salamov A."/>
            <person name="Lipzen A."/>
            <person name="Mereny Z."/>
            <person name="Hegedus B."/>
            <person name="Baldrian P."/>
            <person name="Stursova M."/>
            <person name="Weitz H."/>
            <person name="Taylor A."/>
            <person name="Grigoriev I.V."/>
            <person name="Nagy L.G."/>
            <person name="Martin F."/>
            <person name="Kauserud H."/>
        </authorList>
    </citation>
    <scope>NUCLEOTIDE SEQUENCE</scope>
    <source>
        <strain evidence="1">CBHHK067</strain>
    </source>
</reference>
<proteinExistence type="predicted"/>
<dbReference type="AlphaFoldDB" id="A0AAD7CLW0"/>
<gene>
    <name evidence="1" type="ORF">B0H17DRAFT_1163664</name>
</gene>
<sequence length="209" mass="23662">MAALEEKTGWDYAVQMDDMNTVTVLCNIFTAGVRTNGRVETENRGNKVFGGPKKSLLQLFTALNKRTEDQTTHNMICPLAMLRQYAGPFALSTCYKQMSLAMFYTADALQLPDGLATWHMLNTYENDNAYIGTGWLLRLVNDKGLVLKHLLKITHIRSGATHIIAIFEDGRYICDCCMGLNLGIVCCHYFLAWMKMVRLPFHISLIRAR</sequence>
<evidence type="ECO:0008006" key="3">
    <source>
        <dbReference type="Google" id="ProtNLM"/>
    </source>
</evidence>
<evidence type="ECO:0000313" key="2">
    <source>
        <dbReference type="Proteomes" id="UP001221757"/>
    </source>
</evidence>